<evidence type="ECO:0000256" key="2">
    <source>
        <dbReference type="ARBA" id="ARBA00022692"/>
    </source>
</evidence>
<proteinExistence type="predicted"/>
<dbReference type="GO" id="GO:0004888">
    <property type="term" value="F:transmembrane signaling receptor activity"/>
    <property type="evidence" value="ECO:0007669"/>
    <property type="project" value="TreeGrafter"/>
</dbReference>
<dbReference type="SUPFAM" id="SSF48726">
    <property type="entry name" value="Immunoglobulin"/>
    <property type="match status" value="1"/>
</dbReference>
<name>A0AAV6GSF5_9TELE</name>
<dbReference type="SMART" id="SM00409">
    <property type="entry name" value="IG"/>
    <property type="match status" value="1"/>
</dbReference>
<organism evidence="8 9">
    <name type="scientific">Alosa alosa</name>
    <name type="common">allis shad</name>
    <dbReference type="NCBI Taxonomy" id="278164"/>
    <lineage>
        <taxon>Eukaryota</taxon>
        <taxon>Metazoa</taxon>
        <taxon>Chordata</taxon>
        <taxon>Craniata</taxon>
        <taxon>Vertebrata</taxon>
        <taxon>Euteleostomi</taxon>
        <taxon>Actinopterygii</taxon>
        <taxon>Neopterygii</taxon>
        <taxon>Teleostei</taxon>
        <taxon>Clupei</taxon>
        <taxon>Clupeiformes</taxon>
        <taxon>Clupeoidei</taxon>
        <taxon>Clupeidae</taxon>
        <taxon>Alosa</taxon>
    </lineage>
</organism>
<evidence type="ECO:0000256" key="5">
    <source>
        <dbReference type="SAM" id="Phobius"/>
    </source>
</evidence>
<comment type="caution">
    <text evidence="8">The sequence shown here is derived from an EMBL/GenBank/DDBJ whole genome shotgun (WGS) entry which is preliminary data.</text>
</comment>
<keyword evidence="2 5" id="KW-0812">Transmembrane</keyword>
<evidence type="ECO:0000313" key="8">
    <source>
        <dbReference type="EMBL" id="KAG5278048.1"/>
    </source>
</evidence>
<accession>A0AAV6GSF5</accession>
<feature type="compositionally biased region" description="Basic and acidic residues" evidence="4">
    <location>
        <begin position="441"/>
        <end position="452"/>
    </location>
</feature>
<dbReference type="PANTHER" id="PTHR11860">
    <property type="entry name" value="POLYMERIC-IMMUNOGLOBULIN RECEPTOR"/>
    <property type="match status" value="1"/>
</dbReference>
<feature type="chain" id="PRO_5043406091" description="Immunoglobulin domain-containing protein" evidence="6">
    <location>
        <begin position="18"/>
        <end position="452"/>
    </location>
</feature>
<keyword evidence="3 5" id="KW-0472">Membrane</keyword>
<evidence type="ECO:0000256" key="3">
    <source>
        <dbReference type="ARBA" id="ARBA00023136"/>
    </source>
</evidence>
<keyword evidence="9" id="KW-1185">Reference proteome</keyword>
<dbReference type="InterPro" id="IPR036179">
    <property type="entry name" value="Ig-like_dom_sf"/>
</dbReference>
<evidence type="ECO:0000259" key="7">
    <source>
        <dbReference type="SMART" id="SM00409"/>
    </source>
</evidence>
<reference evidence="8" key="1">
    <citation type="submission" date="2020-10" db="EMBL/GenBank/DDBJ databases">
        <title>Chromosome-scale genome assembly of the Allis shad, Alosa alosa.</title>
        <authorList>
            <person name="Margot Z."/>
            <person name="Christophe K."/>
            <person name="Cabau C."/>
            <person name="Louis A."/>
            <person name="Berthelot C."/>
            <person name="Parey E."/>
            <person name="Roest Crollius H."/>
            <person name="Montfort J."/>
            <person name="Robinson-Rechavi M."/>
            <person name="Bucao C."/>
            <person name="Bouchez O."/>
            <person name="Gislard M."/>
            <person name="Lluch J."/>
            <person name="Milhes M."/>
            <person name="Lampietro C."/>
            <person name="Lopez Roques C."/>
            <person name="Donnadieu C."/>
            <person name="Braasch I."/>
            <person name="Desvignes T."/>
            <person name="Postlethwait J."/>
            <person name="Bobe J."/>
            <person name="Guiguen Y."/>
        </authorList>
    </citation>
    <scope>NUCLEOTIDE SEQUENCE</scope>
    <source>
        <strain evidence="8">M-15738</strain>
        <tissue evidence="8">Blood</tissue>
    </source>
</reference>
<dbReference type="CDD" id="cd05716">
    <property type="entry name" value="IgV_pIgR_like"/>
    <property type="match status" value="1"/>
</dbReference>
<dbReference type="InterPro" id="IPR013106">
    <property type="entry name" value="Ig_V-set"/>
</dbReference>
<dbReference type="Proteomes" id="UP000823561">
    <property type="component" value="Chromosome 7"/>
</dbReference>
<feature type="region of interest" description="Disordered" evidence="4">
    <location>
        <begin position="283"/>
        <end position="304"/>
    </location>
</feature>
<dbReference type="Gene3D" id="2.60.40.10">
    <property type="entry name" value="Immunoglobulins"/>
    <property type="match status" value="1"/>
</dbReference>
<dbReference type="PANTHER" id="PTHR11860:SF118">
    <property type="entry name" value="CMRF35-LIKE MOLECULE 3-RELATED"/>
    <property type="match status" value="1"/>
</dbReference>
<dbReference type="InterPro" id="IPR003599">
    <property type="entry name" value="Ig_sub"/>
</dbReference>
<keyword evidence="6" id="KW-0732">Signal</keyword>
<evidence type="ECO:0000256" key="4">
    <source>
        <dbReference type="SAM" id="MobiDB-lite"/>
    </source>
</evidence>
<feature type="signal peptide" evidence="6">
    <location>
        <begin position="1"/>
        <end position="17"/>
    </location>
</feature>
<sequence>MKILYLCLISGVNAVMALIQVTGYVGRSAVIRCPYDRGYVGYSKYLCRGKCIWGSKDIPVRTEAGQTKAINGRFSLHDDTTAGVFTVTITGLSAGDSGQYWCGITTGPGKYDIYTEVELNVKKVPAVTESVISSTLPAVTDISSTTSLPDVTDVSSTSTLVTTDYFDCEDCEVNTVIKSQQPAVSFNVVVGSGAAGLAVLLIIAVVLGCRARKRNKSLQTPDDTTLSLRALTNANIYRDTEATREGNTPREIVPVYECLDMKECGPDAEYERMGALTSGRAPLARVNRSPGKDTRSISKAKKGLENEYESMRNTFSISKASKGAENEYESLRNTISISKASKGAENEYESLRNTISISKASKGAENEYESLRNTISISKASKGAENEYASMRGTLSIASKGTKNEHNPKKAALSKARRGAENESLKVTLPGDVKSTGAENEPMRDTLNRARE</sequence>
<dbReference type="InterPro" id="IPR013783">
    <property type="entry name" value="Ig-like_fold"/>
</dbReference>
<evidence type="ECO:0000313" key="9">
    <source>
        <dbReference type="Proteomes" id="UP000823561"/>
    </source>
</evidence>
<evidence type="ECO:0000256" key="1">
    <source>
        <dbReference type="ARBA" id="ARBA00004370"/>
    </source>
</evidence>
<comment type="subcellular location">
    <subcellularLocation>
        <location evidence="1">Membrane</location>
    </subcellularLocation>
</comment>
<dbReference type="GO" id="GO:0005886">
    <property type="term" value="C:plasma membrane"/>
    <property type="evidence" value="ECO:0007669"/>
    <property type="project" value="TreeGrafter"/>
</dbReference>
<feature type="domain" description="Immunoglobulin" evidence="7">
    <location>
        <begin position="18"/>
        <end position="122"/>
    </location>
</feature>
<dbReference type="AlphaFoldDB" id="A0AAV6GSF5"/>
<dbReference type="InterPro" id="IPR050671">
    <property type="entry name" value="CD300_family_receptors"/>
</dbReference>
<feature type="region of interest" description="Disordered" evidence="4">
    <location>
        <begin position="397"/>
        <end position="452"/>
    </location>
</feature>
<dbReference type="Pfam" id="PF07686">
    <property type="entry name" value="V-set"/>
    <property type="match status" value="1"/>
</dbReference>
<dbReference type="EMBL" id="JADWDJ010000007">
    <property type="protein sequence ID" value="KAG5278048.1"/>
    <property type="molecule type" value="Genomic_DNA"/>
</dbReference>
<feature type="transmembrane region" description="Helical" evidence="5">
    <location>
        <begin position="184"/>
        <end position="209"/>
    </location>
</feature>
<protein>
    <recommendedName>
        <fullName evidence="7">Immunoglobulin domain-containing protein</fullName>
    </recommendedName>
</protein>
<keyword evidence="5" id="KW-1133">Transmembrane helix</keyword>
<gene>
    <name evidence="8" type="ORF">AALO_G00094620</name>
</gene>
<evidence type="ECO:0000256" key="6">
    <source>
        <dbReference type="SAM" id="SignalP"/>
    </source>
</evidence>